<dbReference type="AlphaFoldDB" id="A0A6L2M5P8"/>
<name>A0A6L2M5P8_TANCI</name>
<dbReference type="EMBL" id="BKCJ010005913">
    <property type="protein sequence ID" value="GEU69316.1"/>
    <property type="molecule type" value="Genomic_DNA"/>
</dbReference>
<feature type="region of interest" description="Disordered" evidence="1">
    <location>
        <begin position="32"/>
        <end position="112"/>
    </location>
</feature>
<sequence length="374" mass="41779">MPIPGSLITAEIQKASYYQEYLENVAKHRRYLAGETGSDPDSPALKPTKPARKTKSTGPKAPPRPSISKPVTSAQPKPKSAPAKTQRKKRKPTTYIHDKPSKATKSRHGFVSKKHTPISTLKSVDESVAEDVPAKELQVDVKEANIKRALEESLKSMYDVPWSPLPPVVIREPGSGKYQPLLEVPRKGKAKGTEEQVAHDLLSLQKPKRKAMQINTYSKGAPPHLLDHPDMMNLHILSLDSQTARMNLKRLYLGLMREVKVKARLDQTLVLKMKAKLDQTLMNNLKARLDQTLQMDEGFTAMAYPKVQENLKLTVKEHMLLEEPTSSSGTLSSLQHLSKDLSFGDLFFNDKPSEAEYDKATVETEVESMVSVMI</sequence>
<comment type="caution">
    <text evidence="2">The sequence shown here is derived from an EMBL/GenBank/DDBJ whole genome shotgun (WGS) entry which is preliminary data.</text>
</comment>
<feature type="compositionally biased region" description="Basic residues" evidence="1">
    <location>
        <begin position="102"/>
        <end position="112"/>
    </location>
</feature>
<protein>
    <recommendedName>
        <fullName evidence="3">Histone deacetylase 14</fullName>
    </recommendedName>
</protein>
<evidence type="ECO:0008006" key="3">
    <source>
        <dbReference type="Google" id="ProtNLM"/>
    </source>
</evidence>
<accession>A0A6L2M5P8</accession>
<evidence type="ECO:0000256" key="1">
    <source>
        <dbReference type="SAM" id="MobiDB-lite"/>
    </source>
</evidence>
<gene>
    <name evidence="2" type="ORF">Tci_041294</name>
</gene>
<reference evidence="2" key="1">
    <citation type="journal article" date="2019" name="Sci. Rep.">
        <title>Draft genome of Tanacetum cinerariifolium, the natural source of mosquito coil.</title>
        <authorList>
            <person name="Yamashiro T."/>
            <person name="Shiraishi A."/>
            <person name="Satake H."/>
            <person name="Nakayama K."/>
        </authorList>
    </citation>
    <scope>NUCLEOTIDE SEQUENCE</scope>
</reference>
<organism evidence="2">
    <name type="scientific">Tanacetum cinerariifolium</name>
    <name type="common">Dalmatian daisy</name>
    <name type="synonym">Chrysanthemum cinerariifolium</name>
    <dbReference type="NCBI Taxonomy" id="118510"/>
    <lineage>
        <taxon>Eukaryota</taxon>
        <taxon>Viridiplantae</taxon>
        <taxon>Streptophyta</taxon>
        <taxon>Embryophyta</taxon>
        <taxon>Tracheophyta</taxon>
        <taxon>Spermatophyta</taxon>
        <taxon>Magnoliopsida</taxon>
        <taxon>eudicotyledons</taxon>
        <taxon>Gunneridae</taxon>
        <taxon>Pentapetalae</taxon>
        <taxon>asterids</taxon>
        <taxon>campanulids</taxon>
        <taxon>Asterales</taxon>
        <taxon>Asteraceae</taxon>
        <taxon>Asteroideae</taxon>
        <taxon>Anthemideae</taxon>
        <taxon>Anthemidinae</taxon>
        <taxon>Tanacetum</taxon>
    </lineage>
</organism>
<proteinExistence type="predicted"/>
<evidence type="ECO:0000313" key="2">
    <source>
        <dbReference type="EMBL" id="GEU69316.1"/>
    </source>
</evidence>